<accession>A0A8T0EV76</accession>
<dbReference type="Proteomes" id="UP000807504">
    <property type="component" value="Unassembled WGS sequence"/>
</dbReference>
<proteinExistence type="predicted"/>
<keyword evidence="2" id="KW-1185">Reference proteome</keyword>
<dbReference type="AlphaFoldDB" id="A0A8T0EV76"/>
<evidence type="ECO:0000313" key="1">
    <source>
        <dbReference type="EMBL" id="KAF8781644.1"/>
    </source>
</evidence>
<dbReference type="EMBL" id="JABXBU010001863">
    <property type="protein sequence ID" value="KAF8781644.1"/>
    <property type="molecule type" value="Genomic_DNA"/>
</dbReference>
<name>A0A8T0EV76_ARGBR</name>
<sequence length="110" mass="12504">MRPATSQPGKDVLQYLEPKPKLQTTPEDHMLKLSIKVIAKASILPSQEVTSQSSNPRRPQPPQATLIGELEDLKDLKNHLNDLKEIRELLIEFPNILKAIRLSKKAKKNY</sequence>
<organism evidence="1 2">
    <name type="scientific">Argiope bruennichi</name>
    <name type="common">Wasp spider</name>
    <name type="synonym">Aranea bruennichi</name>
    <dbReference type="NCBI Taxonomy" id="94029"/>
    <lineage>
        <taxon>Eukaryota</taxon>
        <taxon>Metazoa</taxon>
        <taxon>Ecdysozoa</taxon>
        <taxon>Arthropoda</taxon>
        <taxon>Chelicerata</taxon>
        <taxon>Arachnida</taxon>
        <taxon>Araneae</taxon>
        <taxon>Araneomorphae</taxon>
        <taxon>Entelegynae</taxon>
        <taxon>Araneoidea</taxon>
        <taxon>Araneidae</taxon>
        <taxon>Argiope</taxon>
    </lineage>
</organism>
<reference evidence="1" key="2">
    <citation type="submission" date="2020-06" db="EMBL/GenBank/DDBJ databases">
        <authorList>
            <person name="Sheffer M."/>
        </authorList>
    </citation>
    <scope>NUCLEOTIDE SEQUENCE</scope>
</reference>
<protein>
    <submittedName>
        <fullName evidence="1">Uncharacterized protein</fullName>
    </submittedName>
</protein>
<gene>
    <name evidence="1" type="ORF">HNY73_012021</name>
</gene>
<reference evidence="1" key="1">
    <citation type="journal article" date="2020" name="bioRxiv">
        <title>Chromosome-level reference genome of the European wasp spider Argiope bruennichi: a resource for studies on range expansion and evolutionary adaptation.</title>
        <authorList>
            <person name="Sheffer M.M."/>
            <person name="Hoppe A."/>
            <person name="Krehenwinkel H."/>
            <person name="Uhl G."/>
            <person name="Kuss A.W."/>
            <person name="Jensen L."/>
            <person name="Jensen C."/>
            <person name="Gillespie R.G."/>
            <person name="Hoff K.J."/>
            <person name="Prost S."/>
        </authorList>
    </citation>
    <scope>NUCLEOTIDE SEQUENCE</scope>
</reference>
<evidence type="ECO:0000313" key="2">
    <source>
        <dbReference type="Proteomes" id="UP000807504"/>
    </source>
</evidence>
<comment type="caution">
    <text evidence="1">The sequence shown here is derived from an EMBL/GenBank/DDBJ whole genome shotgun (WGS) entry which is preliminary data.</text>
</comment>